<dbReference type="Gene3D" id="1.10.10.60">
    <property type="entry name" value="Homeodomain-like"/>
    <property type="match status" value="1"/>
</dbReference>
<dbReference type="PROSITE" id="PS01124">
    <property type="entry name" value="HTH_ARAC_FAMILY_2"/>
    <property type="match status" value="1"/>
</dbReference>
<keyword evidence="6" id="KW-1185">Reference proteome</keyword>
<evidence type="ECO:0000313" key="5">
    <source>
        <dbReference type="EMBL" id="MCH7399396.1"/>
    </source>
</evidence>
<evidence type="ECO:0000256" key="2">
    <source>
        <dbReference type="ARBA" id="ARBA00023125"/>
    </source>
</evidence>
<dbReference type="Gene3D" id="2.60.120.10">
    <property type="entry name" value="Jelly Rolls"/>
    <property type="match status" value="1"/>
</dbReference>
<reference evidence="5" key="1">
    <citation type="submission" date="2022-03" db="EMBL/GenBank/DDBJ databases">
        <title>De novo assembled genomes of Belliella spp. (Cyclobacteriaceae) strains.</title>
        <authorList>
            <person name="Szabo A."/>
            <person name="Korponai K."/>
            <person name="Felfoldi T."/>
        </authorList>
    </citation>
    <scope>NUCLEOTIDE SEQUENCE</scope>
    <source>
        <strain evidence="5">DSM 107340</strain>
    </source>
</reference>
<keyword evidence="3" id="KW-0804">Transcription</keyword>
<dbReference type="InterPro" id="IPR003313">
    <property type="entry name" value="AraC-bd"/>
</dbReference>
<dbReference type="InterPro" id="IPR014710">
    <property type="entry name" value="RmlC-like_jellyroll"/>
</dbReference>
<comment type="caution">
    <text evidence="5">The sequence shown here is derived from an EMBL/GenBank/DDBJ whole genome shotgun (WGS) entry which is preliminary data.</text>
</comment>
<evidence type="ECO:0000259" key="4">
    <source>
        <dbReference type="PROSITE" id="PS01124"/>
    </source>
</evidence>
<feature type="domain" description="HTH araC/xylS-type" evidence="4">
    <location>
        <begin position="191"/>
        <end position="289"/>
    </location>
</feature>
<dbReference type="InterPro" id="IPR020449">
    <property type="entry name" value="Tscrpt_reg_AraC-type_HTH"/>
</dbReference>
<organism evidence="5 6">
    <name type="scientific">Belliella calami</name>
    <dbReference type="NCBI Taxonomy" id="2923436"/>
    <lineage>
        <taxon>Bacteria</taxon>
        <taxon>Pseudomonadati</taxon>
        <taxon>Bacteroidota</taxon>
        <taxon>Cytophagia</taxon>
        <taxon>Cytophagales</taxon>
        <taxon>Cyclobacteriaceae</taxon>
        <taxon>Belliella</taxon>
    </lineage>
</organism>
<keyword evidence="1" id="KW-0805">Transcription regulation</keyword>
<dbReference type="Pfam" id="PF02311">
    <property type="entry name" value="AraC_binding"/>
    <property type="match status" value="1"/>
</dbReference>
<dbReference type="SUPFAM" id="SSF46689">
    <property type="entry name" value="Homeodomain-like"/>
    <property type="match status" value="1"/>
</dbReference>
<sequence>MKSVFPILNIDQFPAERNGEFYANDIRSHIDLHHHHISKPHKHDFYLTVIFTKGSGFHEIDFNSYKVTAGSVFLLKPGQTHFWDLSDDISGYVILHSKLFFDLNYSKRSIDNFPFFYSVQNDPSIYLDLENMEEVVQIFRAIKNEYDSDKIFKHQKIGSLTDLLYIALSRVYQSKISVSGHHSGIQLEQLRKLESLIDQNYLSEKSAAFYAERMNISSRHLNRIIQNLLGKTTTDLILERVMLEAQRLLSASKMTVAELTGFLGYEDQSYFSRLFKNRLGVTPTEFSKRY</sequence>
<gene>
    <name evidence="5" type="ORF">MM236_15445</name>
</gene>
<dbReference type="EMBL" id="JAKZGS010000015">
    <property type="protein sequence ID" value="MCH7399396.1"/>
    <property type="molecule type" value="Genomic_DNA"/>
</dbReference>
<dbReference type="Proteomes" id="UP001165488">
    <property type="component" value="Unassembled WGS sequence"/>
</dbReference>
<dbReference type="PRINTS" id="PR00032">
    <property type="entry name" value="HTHARAC"/>
</dbReference>
<evidence type="ECO:0000256" key="3">
    <source>
        <dbReference type="ARBA" id="ARBA00023163"/>
    </source>
</evidence>
<evidence type="ECO:0000313" key="6">
    <source>
        <dbReference type="Proteomes" id="UP001165488"/>
    </source>
</evidence>
<dbReference type="RefSeq" id="WP_241275894.1">
    <property type="nucleotide sequence ID" value="NZ_JAKZGS010000015.1"/>
</dbReference>
<dbReference type="InterPro" id="IPR018060">
    <property type="entry name" value="HTH_AraC"/>
</dbReference>
<dbReference type="PANTHER" id="PTHR43280">
    <property type="entry name" value="ARAC-FAMILY TRANSCRIPTIONAL REGULATOR"/>
    <property type="match status" value="1"/>
</dbReference>
<protein>
    <submittedName>
        <fullName evidence="5">AraC family transcriptional regulator</fullName>
    </submittedName>
</protein>
<evidence type="ECO:0000256" key="1">
    <source>
        <dbReference type="ARBA" id="ARBA00023015"/>
    </source>
</evidence>
<dbReference type="InterPro" id="IPR037923">
    <property type="entry name" value="HTH-like"/>
</dbReference>
<proteinExistence type="predicted"/>
<name>A0ABS9US03_9BACT</name>
<dbReference type="SMART" id="SM00342">
    <property type="entry name" value="HTH_ARAC"/>
    <property type="match status" value="1"/>
</dbReference>
<dbReference type="InterPro" id="IPR009057">
    <property type="entry name" value="Homeodomain-like_sf"/>
</dbReference>
<keyword evidence="2" id="KW-0238">DNA-binding</keyword>
<dbReference type="PANTHER" id="PTHR43280:SF32">
    <property type="entry name" value="TRANSCRIPTIONAL REGULATORY PROTEIN"/>
    <property type="match status" value="1"/>
</dbReference>
<accession>A0ABS9US03</accession>
<dbReference type="Pfam" id="PF12833">
    <property type="entry name" value="HTH_18"/>
    <property type="match status" value="1"/>
</dbReference>
<dbReference type="SUPFAM" id="SSF51215">
    <property type="entry name" value="Regulatory protein AraC"/>
    <property type="match status" value="1"/>
</dbReference>